<dbReference type="GO" id="GO:0004553">
    <property type="term" value="F:hydrolase activity, hydrolyzing O-glycosyl compounds"/>
    <property type="evidence" value="ECO:0007669"/>
    <property type="project" value="InterPro"/>
</dbReference>
<dbReference type="InterPro" id="IPR001764">
    <property type="entry name" value="Glyco_hydro_3_N"/>
</dbReference>
<dbReference type="OrthoDB" id="3187421at2"/>
<reference evidence="5" key="1">
    <citation type="submission" date="2019-09" db="EMBL/GenBank/DDBJ databases">
        <authorList>
            <person name="Teo W.F.A."/>
            <person name="Duangmal K."/>
        </authorList>
    </citation>
    <scope>NUCLEOTIDE SEQUENCE [LARGE SCALE GENOMIC DNA]</scope>
    <source>
        <strain evidence="5">K81G1</strain>
    </source>
</reference>
<keyword evidence="6" id="KW-1185">Reference proteome</keyword>
<evidence type="ECO:0000259" key="4">
    <source>
        <dbReference type="PROSITE" id="PS51820"/>
    </source>
</evidence>
<dbReference type="InterPro" id="IPR036962">
    <property type="entry name" value="Glyco_hydro_3_N_sf"/>
</dbReference>
<dbReference type="PANTHER" id="PTHR42715">
    <property type="entry name" value="BETA-GLUCOSIDASE"/>
    <property type="match status" value="1"/>
</dbReference>
<protein>
    <submittedName>
        <fullName evidence="5">Glycoside hydrolase family 3 protein</fullName>
    </submittedName>
</protein>
<feature type="domain" description="PA14" evidence="4">
    <location>
        <begin position="386"/>
        <end position="530"/>
    </location>
</feature>
<organism evidence="5 6">
    <name type="scientific">Amycolatopsis acidicola</name>
    <dbReference type="NCBI Taxonomy" id="2596893"/>
    <lineage>
        <taxon>Bacteria</taxon>
        <taxon>Bacillati</taxon>
        <taxon>Actinomycetota</taxon>
        <taxon>Actinomycetes</taxon>
        <taxon>Pseudonocardiales</taxon>
        <taxon>Pseudonocardiaceae</taxon>
        <taxon>Amycolatopsis</taxon>
    </lineage>
</organism>
<evidence type="ECO:0000256" key="1">
    <source>
        <dbReference type="ARBA" id="ARBA00005336"/>
    </source>
</evidence>
<sequence length="814" mass="86423">MPDPATGLDPVKSAPATAGADSHTTVAVPALGIDAAVLADGPLGVVSLTLDERDRSTLIPSGTAIAATWSAEIARELGLLLGGEARERGIDVLLGPNLGVPRNPFSGRAFEMYSEEVLLTGRLAAAMIGGIQAQGVAASPKHLVANDTETGRRAMNSAVSTPVLRETYLVPFEFAAKRGARAMMTAYNRLNGVPCVANPRLVDVVKREWGWDGVLTSDWFGIEDGPASANAGVDLEMPGPARHFGSFLAGAVERGEVTPERLEDMIRRIRALSSWLRRRQEARSADADAVLVKAATMATTLLKNDQAVLPVVPGMTRKIAVIGPLARRLTLQGGTFGRVAPARDPADLVTALAGRCQGTSTEIAWAQGIPVREHRPLASVRPRTPSGERGVLVTYEPAGEAAREEVRTAASFVWFHRIPRYGSTRTEGRVRVRAVVEAPATGRYEFGVAGTGQLRLEIDGREVVTRPAPAPADVMGVVARSEPERAWVDLEAGDEVVLAATADFEASHVQALSLTVLTPQDSREAALGSAMRLVEDSDLAVVIVGDDESTSRESADLAASGVGEDQEALIGELTRTGKPVVVVVNASRAVDMPWADDAGAVLMSWYGGEAAAEALAGIIVGAEEPGGRLPVTIAVRDQDHAGWGQELDTDLTLDYDRSEPVGHAHFEATGTAPRFGFGHGLGYGRVTVDSVTIEQGARPGSVGVTVRSRNDGTRATSEVFQVYVRRAHQPWTRLAEFARVHLEAGETGITRLTLPVRAFAGWFDAGGAWVIDDGALYEVLVGRSSVDMLGHGYVRWDEPRTISTAADPDEIPQK</sequence>
<dbReference type="PRINTS" id="PR00133">
    <property type="entry name" value="GLHYDRLASE3"/>
</dbReference>
<dbReference type="Pfam" id="PF07691">
    <property type="entry name" value="PA14"/>
    <property type="match status" value="1"/>
</dbReference>
<dbReference type="InterPro" id="IPR037524">
    <property type="entry name" value="PA14/GLEYA"/>
</dbReference>
<dbReference type="InterPro" id="IPR002772">
    <property type="entry name" value="Glyco_hydro_3_C"/>
</dbReference>
<dbReference type="GO" id="GO:0005975">
    <property type="term" value="P:carbohydrate metabolic process"/>
    <property type="evidence" value="ECO:0007669"/>
    <property type="project" value="InterPro"/>
</dbReference>
<dbReference type="SUPFAM" id="SSF52279">
    <property type="entry name" value="Beta-D-glucan exohydrolase, C-terminal domain"/>
    <property type="match status" value="1"/>
</dbReference>
<feature type="region of interest" description="Disordered" evidence="3">
    <location>
        <begin position="1"/>
        <end position="20"/>
    </location>
</feature>
<dbReference type="EMBL" id="VMNW02000020">
    <property type="protein sequence ID" value="KAA9160710.1"/>
    <property type="molecule type" value="Genomic_DNA"/>
</dbReference>
<dbReference type="Gene3D" id="3.40.50.1700">
    <property type="entry name" value="Glycoside hydrolase family 3 C-terminal domain"/>
    <property type="match status" value="1"/>
</dbReference>
<dbReference type="Gene3D" id="2.60.120.260">
    <property type="entry name" value="Galactose-binding domain-like"/>
    <property type="match status" value="1"/>
</dbReference>
<dbReference type="InterPro" id="IPR050288">
    <property type="entry name" value="Cellulose_deg_GH3"/>
</dbReference>
<dbReference type="Pfam" id="PF01915">
    <property type="entry name" value="Glyco_hydro_3_C"/>
    <property type="match status" value="1"/>
</dbReference>
<dbReference type="SUPFAM" id="SSF51445">
    <property type="entry name" value="(Trans)glycosidases"/>
    <property type="match status" value="1"/>
</dbReference>
<dbReference type="InterPro" id="IPR011658">
    <property type="entry name" value="PA14_dom"/>
</dbReference>
<dbReference type="Gene3D" id="2.60.40.10">
    <property type="entry name" value="Immunoglobulins"/>
    <property type="match status" value="1"/>
</dbReference>
<dbReference type="InterPro" id="IPR013783">
    <property type="entry name" value="Ig-like_fold"/>
</dbReference>
<dbReference type="Gene3D" id="3.20.20.300">
    <property type="entry name" value="Glycoside hydrolase, family 3, N-terminal domain"/>
    <property type="match status" value="1"/>
</dbReference>
<comment type="similarity">
    <text evidence="1">Belongs to the glycosyl hydrolase 3 family.</text>
</comment>
<evidence type="ECO:0000313" key="5">
    <source>
        <dbReference type="EMBL" id="KAA9160710.1"/>
    </source>
</evidence>
<dbReference type="InterPro" id="IPR026891">
    <property type="entry name" value="Fn3-like"/>
</dbReference>
<name>A0A5N0V6L9_9PSEU</name>
<evidence type="ECO:0000256" key="3">
    <source>
        <dbReference type="SAM" id="MobiDB-lite"/>
    </source>
</evidence>
<dbReference type="Pfam" id="PF00933">
    <property type="entry name" value="Glyco_hydro_3"/>
    <property type="match status" value="1"/>
</dbReference>
<dbReference type="InterPro" id="IPR017853">
    <property type="entry name" value="GH"/>
</dbReference>
<keyword evidence="2 5" id="KW-0378">Hydrolase</keyword>
<proteinExistence type="inferred from homology"/>
<dbReference type="SMART" id="SM01217">
    <property type="entry name" value="Fn3_like"/>
    <property type="match status" value="1"/>
</dbReference>
<dbReference type="Pfam" id="PF14310">
    <property type="entry name" value="Fn3-like"/>
    <property type="match status" value="1"/>
</dbReference>
<dbReference type="RefSeq" id="WP_144748062.1">
    <property type="nucleotide sequence ID" value="NZ_VMNW02000020.1"/>
</dbReference>
<dbReference type="InterPro" id="IPR036881">
    <property type="entry name" value="Glyco_hydro_3_C_sf"/>
</dbReference>
<dbReference type="Proteomes" id="UP000319769">
    <property type="component" value="Unassembled WGS sequence"/>
</dbReference>
<dbReference type="PROSITE" id="PS51820">
    <property type="entry name" value="PA14"/>
    <property type="match status" value="1"/>
</dbReference>
<gene>
    <name evidence="5" type="ORF">FPZ12_016305</name>
</gene>
<evidence type="ECO:0000256" key="2">
    <source>
        <dbReference type="ARBA" id="ARBA00022801"/>
    </source>
</evidence>
<comment type="caution">
    <text evidence="5">The sequence shown here is derived from an EMBL/GenBank/DDBJ whole genome shotgun (WGS) entry which is preliminary data.</text>
</comment>
<dbReference type="AlphaFoldDB" id="A0A5N0V6L9"/>
<accession>A0A5N0V6L9</accession>
<dbReference type="PANTHER" id="PTHR42715:SF10">
    <property type="entry name" value="BETA-GLUCOSIDASE"/>
    <property type="match status" value="1"/>
</dbReference>
<evidence type="ECO:0000313" key="6">
    <source>
        <dbReference type="Proteomes" id="UP000319769"/>
    </source>
</evidence>